<dbReference type="InterPro" id="IPR036390">
    <property type="entry name" value="WH_DNA-bd_sf"/>
</dbReference>
<dbReference type="EC" id="4.1.1.111" evidence="4"/>
<organism evidence="8">
    <name type="scientific">Magnetospirillum gryphiswaldense</name>
    <dbReference type="NCBI Taxonomy" id="55518"/>
    <lineage>
        <taxon>Bacteria</taxon>
        <taxon>Pseudomonadati</taxon>
        <taxon>Pseudomonadota</taxon>
        <taxon>Alphaproteobacteria</taxon>
        <taxon>Rhodospirillales</taxon>
        <taxon>Rhodospirillaceae</taxon>
        <taxon>Magnetospirillum</taxon>
    </lineage>
</organism>
<comment type="pathway">
    <text evidence="2">Porphyrin-containing compound metabolism.</text>
</comment>
<evidence type="ECO:0000256" key="1">
    <source>
        <dbReference type="ARBA" id="ARBA00023239"/>
    </source>
</evidence>
<name>A4U0I0_9PROT</name>
<dbReference type="GO" id="GO:0016829">
    <property type="term" value="F:lyase activity"/>
    <property type="evidence" value="ECO:0007669"/>
    <property type="project" value="UniProtKB-KW"/>
</dbReference>
<evidence type="ECO:0000256" key="4">
    <source>
        <dbReference type="ARBA" id="ARBA00023471"/>
    </source>
</evidence>
<dbReference type="RefSeq" id="WP_158699365.1">
    <property type="nucleotide sequence ID" value="NZ_CP027527.1"/>
</dbReference>
<keyword evidence="1" id="KW-0456">Lyase</keyword>
<dbReference type="PANTHER" id="PTHR43413:SF1">
    <property type="entry name" value="SIROHEME DECARBOXYLASE NIRL SUBUNIT"/>
    <property type="match status" value="1"/>
</dbReference>
<dbReference type="PANTHER" id="PTHR43413">
    <property type="entry name" value="TRANSCRIPTIONAL REGULATOR, ASNC FAMILY"/>
    <property type="match status" value="1"/>
</dbReference>
<evidence type="ECO:0000313" key="8">
    <source>
        <dbReference type="EMBL" id="CAM76387.1"/>
    </source>
</evidence>
<feature type="domain" description="Siroheme decarboxylase NirL-like HTH" evidence="7">
    <location>
        <begin position="9"/>
        <end position="53"/>
    </location>
</feature>
<evidence type="ECO:0000256" key="5">
    <source>
        <dbReference type="ARBA" id="ARBA00048470"/>
    </source>
</evidence>
<dbReference type="AlphaFoldDB" id="A4U0I0"/>
<evidence type="ECO:0000256" key="3">
    <source>
        <dbReference type="ARBA" id="ARBA00023457"/>
    </source>
</evidence>
<dbReference type="InterPro" id="IPR050684">
    <property type="entry name" value="HTH-Siroheme_Decarb"/>
</dbReference>
<dbReference type="InterPro" id="IPR040523">
    <property type="entry name" value="AsnC_trans_reg2"/>
</dbReference>
<evidence type="ECO:0000256" key="2">
    <source>
        <dbReference type="ARBA" id="ARBA00023444"/>
    </source>
</evidence>
<accession>A4U0I0</accession>
<feature type="domain" description="Siroheme decarboxylase AsnC-like ligand binding" evidence="6">
    <location>
        <begin position="64"/>
        <end position="151"/>
    </location>
</feature>
<sequence length="165" mass="18510">MDVSARDLDVLAALGDGLPLCRHPYAALGAGIGMDEGEIIDRLTRLRQSGVIRRFGIIVRHHELGYRANAMVVWDVPDDQVTEIGQRLGRCPEVTLCYRRPRRLPDWPYNLFTMIHGKDRPAVEAAIACMAGREGVGHLPHQPLFSLRRFKQCGARYGQPRQAAE</sequence>
<gene>
    <name evidence="8" type="ORF">MGR_0423</name>
</gene>
<evidence type="ECO:0000259" key="7">
    <source>
        <dbReference type="Pfam" id="PF22451"/>
    </source>
</evidence>
<dbReference type="Pfam" id="PF17805">
    <property type="entry name" value="AsnC_trans_reg2"/>
    <property type="match status" value="1"/>
</dbReference>
<dbReference type="EMBL" id="CU459003">
    <property type="protein sequence ID" value="CAM76387.1"/>
    <property type="molecule type" value="Genomic_DNA"/>
</dbReference>
<comment type="catalytic activity">
    <reaction evidence="5">
        <text>siroheme + 2 H(+) = 12,18-didecarboxysiroheme + 2 CO2</text>
        <dbReference type="Rhea" id="RHEA:19093"/>
        <dbReference type="ChEBI" id="CHEBI:15378"/>
        <dbReference type="ChEBI" id="CHEBI:16526"/>
        <dbReference type="ChEBI" id="CHEBI:60052"/>
        <dbReference type="ChEBI" id="CHEBI:140497"/>
        <dbReference type="EC" id="4.1.1.111"/>
    </reaction>
</comment>
<dbReference type="Gene3D" id="3.30.70.3460">
    <property type="match status" value="1"/>
</dbReference>
<dbReference type="Pfam" id="PF22451">
    <property type="entry name" value="NirdL-like_HTH"/>
    <property type="match status" value="1"/>
</dbReference>
<evidence type="ECO:0000259" key="6">
    <source>
        <dbReference type="Pfam" id="PF17805"/>
    </source>
</evidence>
<comment type="similarity">
    <text evidence="3">Belongs to the Ahb/Nir family.</text>
</comment>
<proteinExistence type="inferred from homology"/>
<reference evidence="8" key="1">
    <citation type="journal article" date="2007" name="J. Bacteriol.">
        <title>Comparative genome analysis of four magnetotactic bacteria reveals a complex set of group-specific genes implicated in magnetosome biomineralization and function.</title>
        <authorList>
            <person name="Richter M."/>
            <person name="Kube M."/>
            <person name="Bazylinski D.A."/>
            <person name="Lombardot T."/>
            <person name="Gloeckner F.O."/>
            <person name="Reinhardt R."/>
            <person name="Schueler D."/>
        </authorList>
    </citation>
    <scope>NUCLEOTIDE SEQUENCE</scope>
    <source>
        <strain evidence="8">MSR-1</strain>
    </source>
</reference>
<dbReference type="SUPFAM" id="SSF46785">
    <property type="entry name" value="Winged helix' DNA-binding domain"/>
    <property type="match status" value="1"/>
</dbReference>
<protein>
    <recommendedName>
        <fullName evidence="4">siroheme decarboxylase</fullName>
        <ecNumber evidence="4">4.1.1.111</ecNumber>
    </recommendedName>
</protein>
<dbReference type="InterPro" id="IPR053953">
    <property type="entry name" value="NirdL-like_HTH"/>
</dbReference>